<dbReference type="Proteomes" id="UP001221757">
    <property type="component" value="Unassembled WGS sequence"/>
</dbReference>
<reference evidence="4" key="1">
    <citation type="submission" date="2023-03" db="EMBL/GenBank/DDBJ databases">
        <title>Massive genome expansion in bonnet fungi (Mycena s.s.) driven by repeated elements and novel gene families across ecological guilds.</title>
        <authorList>
            <consortium name="Lawrence Berkeley National Laboratory"/>
            <person name="Harder C.B."/>
            <person name="Miyauchi S."/>
            <person name="Viragh M."/>
            <person name="Kuo A."/>
            <person name="Thoen E."/>
            <person name="Andreopoulos B."/>
            <person name="Lu D."/>
            <person name="Skrede I."/>
            <person name="Drula E."/>
            <person name="Henrissat B."/>
            <person name="Morin E."/>
            <person name="Kohler A."/>
            <person name="Barry K."/>
            <person name="LaButti K."/>
            <person name="Morin E."/>
            <person name="Salamov A."/>
            <person name="Lipzen A."/>
            <person name="Mereny Z."/>
            <person name="Hegedus B."/>
            <person name="Baldrian P."/>
            <person name="Stursova M."/>
            <person name="Weitz H."/>
            <person name="Taylor A."/>
            <person name="Grigoriev I.V."/>
            <person name="Nagy L.G."/>
            <person name="Martin F."/>
            <person name="Kauserud H."/>
        </authorList>
    </citation>
    <scope>NUCLEOTIDE SEQUENCE</scope>
    <source>
        <strain evidence="4">CBHHK067</strain>
    </source>
</reference>
<evidence type="ECO:0000256" key="2">
    <source>
        <dbReference type="SAM" id="Phobius"/>
    </source>
</evidence>
<keyword evidence="2" id="KW-0812">Transmembrane</keyword>
<keyword evidence="2" id="KW-0472">Membrane</keyword>
<dbReference type="EMBL" id="JARKIE010000212">
    <property type="protein sequence ID" value="KAJ7665761.1"/>
    <property type="molecule type" value="Genomic_DNA"/>
</dbReference>
<dbReference type="Pfam" id="PF18758">
    <property type="entry name" value="KDZ"/>
    <property type="match status" value="1"/>
</dbReference>
<feature type="domain" description="CxC2-like cysteine cluster KDZ transposase-associated" evidence="3">
    <location>
        <begin position="138"/>
        <end position="239"/>
    </location>
</feature>
<evidence type="ECO:0000313" key="5">
    <source>
        <dbReference type="Proteomes" id="UP001221757"/>
    </source>
</evidence>
<dbReference type="InterPro" id="IPR040521">
    <property type="entry name" value="KDZ"/>
</dbReference>
<keyword evidence="2" id="KW-1133">Transmembrane helix</keyword>
<dbReference type="InterPro" id="IPR041457">
    <property type="entry name" value="CxC2_KDZ-assoc"/>
</dbReference>
<protein>
    <recommendedName>
        <fullName evidence="3">CxC2-like cysteine cluster KDZ transposase-associated domain-containing protein</fullName>
    </recommendedName>
</protein>
<comment type="caution">
    <text evidence="4">The sequence shown here is derived from an EMBL/GenBank/DDBJ whole genome shotgun (WGS) entry which is preliminary data.</text>
</comment>
<gene>
    <name evidence="4" type="ORF">B0H17DRAFT_1336399</name>
</gene>
<sequence>MASQSHKHKTAKPKLTVGATATVVSSRSSDDRRDRPLKTWYASGFDQQDLEENLRREGRGSPKNYSKCCGVRCHDLRTECPNRKCTGVVEYRCVDQACVGEGMQCRECIVASHAQLPTHFVERWTGTHFKRKRAGLRDLGHPAGKRCLFGHAAAHDFVLYDLTGVHEVAVDFCGCATVDNGPPVPSRPQLMRVCWWPATVRAPNTCATFAVLRLFQILNCLGKLSAYDFLRGLEMCTNHDGLDKPPDRRKPFMHIMKQWRETKCHKQRKRGNKAGGTRATMQEGWEDTPAEYQFIYCLFLAMDANFRLSNRNVSSELADPIIGDGWGYFCKHEGQDGYKAHILKHAGQGTTDDGDQRGNMWCANGMGDLQMGERYCNMDFLLLAALMTFRLLWLIAPYNIACQFAINFFHRMVEFPEPMRLMLAPGNMWWKATLKDVFGFHNYDRQLAMLTTLREIQLAIAQEEFLCTDDRVEVEQEHLPGMFISMGLDLEEQQLEIDVKALKDPSPTQKLAFTKRRTAMLKRIHAFRTVQRVYMPALRAVLSDQQKRVFDGNGEQLPEATWLFMPSEIGDARVQGRACAIGLPEVEAWMREGEAGEALDGAQQGLRTRTMTNRYKLCNFTGQGMITKGQGILHLINVKIHMAKICYRYARAAVLVLRGHGVWEERLRVLNDDDVRALNERALTVEEKAQNDHWAELGRAIIEGGVARAAGVAASEGSHTLSWIWYTVGVTVDENNPRLHDALRVEWSKVYSRARRYDEDIWLLREEMCRTIASGVSEAAEWDALAREELPNTSLELMEGRHAYAAENAERERETCVLLQRNWAPILAHADRYLAGDVTADVGADVAVTLVLQLGDELDPEDDEARLEAEEEEGPEGITV</sequence>
<dbReference type="Pfam" id="PF18803">
    <property type="entry name" value="CxC2"/>
    <property type="match status" value="1"/>
</dbReference>
<name>A0AAD7CW09_MYCRO</name>
<proteinExistence type="predicted"/>
<feature type="region of interest" description="Disordered" evidence="1">
    <location>
        <begin position="1"/>
        <end position="38"/>
    </location>
</feature>
<feature type="compositionally biased region" description="Basic residues" evidence="1">
    <location>
        <begin position="1"/>
        <end position="12"/>
    </location>
</feature>
<evidence type="ECO:0000259" key="3">
    <source>
        <dbReference type="Pfam" id="PF18803"/>
    </source>
</evidence>
<organism evidence="4 5">
    <name type="scientific">Mycena rosella</name>
    <name type="common">Pink bonnet</name>
    <name type="synonym">Agaricus rosellus</name>
    <dbReference type="NCBI Taxonomy" id="1033263"/>
    <lineage>
        <taxon>Eukaryota</taxon>
        <taxon>Fungi</taxon>
        <taxon>Dikarya</taxon>
        <taxon>Basidiomycota</taxon>
        <taxon>Agaricomycotina</taxon>
        <taxon>Agaricomycetes</taxon>
        <taxon>Agaricomycetidae</taxon>
        <taxon>Agaricales</taxon>
        <taxon>Marasmiineae</taxon>
        <taxon>Mycenaceae</taxon>
        <taxon>Mycena</taxon>
    </lineage>
</organism>
<evidence type="ECO:0000313" key="4">
    <source>
        <dbReference type="EMBL" id="KAJ7665761.1"/>
    </source>
</evidence>
<evidence type="ECO:0000256" key="1">
    <source>
        <dbReference type="SAM" id="MobiDB-lite"/>
    </source>
</evidence>
<feature type="compositionally biased region" description="Basic and acidic residues" evidence="1">
    <location>
        <begin position="28"/>
        <end position="37"/>
    </location>
</feature>
<accession>A0AAD7CW09</accession>
<dbReference type="AlphaFoldDB" id="A0AAD7CW09"/>
<feature type="transmembrane region" description="Helical" evidence="2">
    <location>
        <begin position="380"/>
        <end position="400"/>
    </location>
</feature>
<keyword evidence="5" id="KW-1185">Reference proteome</keyword>
<feature type="region of interest" description="Disordered" evidence="1">
    <location>
        <begin position="859"/>
        <end position="880"/>
    </location>
</feature>